<keyword evidence="2" id="KW-0004">4Fe-4S</keyword>
<dbReference type="InParanoid" id="A0A2K1KMU4"/>
<keyword evidence="2" id="KW-0408">Iron</keyword>
<keyword evidence="2" id="KW-0479">Metal-binding</keyword>
<dbReference type="EnsemblPlants" id="Pp3c4_9900V3.1">
    <property type="protein sequence ID" value="Pp3c4_9900V3.1"/>
    <property type="gene ID" value="Pp3c4_9900"/>
</dbReference>
<dbReference type="GO" id="GO:0051539">
    <property type="term" value="F:4 iron, 4 sulfur cluster binding"/>
    <property type="evidence" value="ECO:0007669"/>
    <property type="project" value="UniProtKB-KW"/>
</dbReference>
<dbReference type="PANTHER" id="PTHR10949:SF0">
    <property type="entry name" value="LIPOYL SYNTHASE, MITOCHONDRIAL"/>
    <property type="match status" value="1"/>
</dbReference>
<dbReference type="Gramene" id="Pp3c4_9900V3.1">
    <property type="protein sequence ID" value="Pp3c4_9900V3.1"/>
    <property type="gene ID" value="Pp3c4_9900"/>
</dbReference>
<dbReference type="GO" id="GO:0009107">
    <property type="term" value="P:lipoate biosynthetic process"/>
    <property type="evidence" value="ECO:0000318"/>
    <property type="project" value="GO_Central"/>
</dbReference>
<evidence type="ECO:0000256" key="1">
    <source>
        <dbReference type="ARBA" id="ARBA00001966"/>
    </source>
</evidence>
<sequence length="293" mass="33301">MRKVVPGGDKYASIQSRLRELKLNTLCEEAKWPNIGECRTGGESGTNSYHHDSGGYPLHTRLPECVPAQHRSESILLFCAVKTSLSPPLADPVELSRVAEAVVVWGLNYVFDSPGNPRVTTSRLDVLTHHIETVEEIQSSVRDRWANFKQNPWLYCAWAISSHLHALTKTSIMVVKTMKSVRDAVGADARRRDSDQFDATKRIYQSGSMNNTLPEEAFKGIFLCRLYLHNADRRRRFASPLETARESELFGWPAQIEAIMRSCCQIDQILDLQAFSQAKSWRFQGRQQSCFHF</sequence>
<keyword evidence="5" id="KW-1185">Reference proteome</keyword>
<proteinExistence type="predicted"/>
<dbReference type="STRING" id="3218.A0A2K1KMU4"/>
<dbReference type="Proteomes" id="UP000006727">
    <property type="component" value="Chromosome 4"/>
</dbReference>
<dbReference type="PaxDb" id="3218-PP1S190_51V6.1"/>
<evidence type="ECO:0000313" key="3">
    <source>
        <dbReference type="EMBL" id="PNR55100.1"/>
    </source>
</evidence>
<reference evidence="3 5" key="1">
    <citation type="journal article" date="2008" name="Science">
        <title>The Physcomitrella genome reveals evolutionary insights into the conquest of land by plants.</title>
        <authorList>
            <person name="Rensing S."/>
            <person name="Lang D."/>
            <person name="Zimmer A."/>
            <person name="Terry A."/>
            <person name="Salamov A."/>
            <person name="Shapiro H."/>
            <person name="Nishiyama T."/>
            <person name="Perroud P.-F."/>
            <person name="Lindquist E."/>
            <person name="Kamisugi Y."/>
            <person name="Tanahashi T."/>
            <person name="Sakakibara K."/>
            <person name="Fujita T."/>
            <person name="Oishi K."/>
            <person name="Shin-I T."/>
            <person name="Kuroki Y."/>
            <person name="Toyoda A."/>
            <person name="Suzuki Y."/>
            <person name="Hashimoto A."/>
            <person name="Yamaguchi K."/>
            <person name="Sugano A."/>
            <person name="Kohara Y."/>
            <person name="Fujiyama A."/>
            <person name="Anterola A."/>
            <person name="Aoki S."/>
            <person name="Ashton N."/>
            <person name="Barbazuk W.B."/>
            <person name="Barker E."/>
            <person name="Bennetzen J."/>
            <person name="Bezanilla M."/>
            <person name="Blankenship R."/>
            <person name="Cho S.H."/>
            <person name="Dutcher S."/>
            <person name="Estelle M."/>
            <person name="Fawcett J.A."/>
            <person name="Gundlach H."/>
            <person name="Hanada K."/>
            <person name="Heyl A."/>
            <person name="Hicks K.A."/>
            <person name="Hugh J."/>
            <person name="Lohr M."/>
            <person name="Mayer K."/>
            <person name="Melkozernov A."/>
            <person name="Murata T."/>
            <person name="Nelson D."/>
            <person name="Pils B."/>
            <person name="Prigge M."/>
            <person name="Reiss B."/>
            <person name="Renner T."/>
            <person name="Rombauts S."/>
            <person name="Rushton P."/>
            <person name="Sanderfoot A."/>
            <person name="Schween G."/>
            <person name="Shiu S.-H."/>
            <person name="Stueber K."/>
            <person name="Theodoulou F.L."/>
            <person name="Tu H."/>
            <person name="Van de Peer Y."/>
            <person name="Verrier P.J."/>
            <person name="Waters E."/>
            <person name="Wood A."/>
            <person name="Yang L."/>
            <person name="Cove D."/>
            <person name="Cuming A."/>
            <person name="Hasebe M."/>
            <person name="Lucas S."/>
            <person name="Mishler D.B."/>
            <person name="Reski R."/>
            <person name="Grigoriev I."/>
            <person name="Quatrano R.S."/>
            <person name="Boore J.L."/>
        </authorList>
    </citation>
    <scope>NUCLEOTIDE SEQUENCE [LARGE SCALE GENOMIC DNA]</scope>
    <source>
        <strain evidence="4 5">cv. Gransden 2004</strain>
    </source>
</reference>
<reference evidence="3 5" key="2">
    <citation type="journal article" date="2018" name="Plant J.">
        <title>The Physcomitrella patens chromosome-scale assembly reveals moss genome structure and evolution.</title>
        <authorList>
            <person name="Lang D."/>
            <person name="Ullrich K.K."/>
            <person name="Murat F."/>
            <person name="Fuchs J."/>
            <person name="Jenkins J."/>
            <person name="Haas F.B."/>
            <person name="Piednoel M."/>
            <person name="Gundlach H."/>
            <person name="Van Bel M."/>
            <person name="Meyberg R."/>
            <person name="Vives C."/>
            <person name="Morata J."/>
            <person name="Symeonidi A."/>
            <person name="Hiss M."/>
            <person name="Muchero W."/>
            <person name="Kamisugi Y."/>
            <person name="Saleh O."/>
            <person name="Blanc G."/>
            <person name="Decker E.L."/>
            <person name="van Gessel N."/>
            <person name="Grimwood J."/>
            <person name="Hayes R.D."/>
            <person name="Graham S.W."/>
            <person name="Gunter L.E."/>
            <person name="McDaniel S.F."/>
            <person name="Hoernstein S.N.W."/>
            <person name="Larsson A."/>
            <person name="Li F.W."/>
            <person name="Perroud P.F."/>
            <person name="Phillips J."/>
            <person name="Ranjan P."/>
            <person name="Rokshar D.S."/>
            <person name="Rothfels C.J."/>
            <person name="Schneider L."/>
            <person name="Shu S."/>
            <person name="Stevenson D.W."/>
            <person name="Thummler F."/>
            <person name="Tillich M."/>
            <person name="Villarreal Aguilar J.C."/>
            <person name="Widiez T."/>
            <person name="Wong G.K."/>
            <person name="Wymore A."/>
            <person name="Zhang Y."/>
            <person name="Zimmer A.D."/>
            <person name="Quatrano R.S."/>
            <person name="Mayer K.F.X."/>
            <person name="Goodstein D."/>
            <person name="Casacuberta J.M."/>
            <person name="Vandepoele K."/>
            <person name="Reski R."/>
            <person name="Cuming A.C."/>
            <person name="Tuskan G.A."/>
            <person name="Maumus F."/>
            <person name="Salse J."/>
            <person name="Schmutz J."/>
            <person name="Rensing S.A."/>
        </authorList>
    </citation>
    <scope>NUCLEOTIDE SEQUENCE [LARGE SCALE GENOMIC DNA]</scope>
    <source>
        <strain evidence="4 5">cv. Gransden 2004</strain>
    </source>
</reference>
<protein>
    <submittedName>
        <fullName evidence="3 4">Uncharacterized protein</fullName>
    </submittedName>
</protein>
<comment type="cofactor">
    <cofactor evidence="1">
        <name>[4Fe-4S] cluster</name>
        <dbReference type="ChEBI" id="CHEBI:49883"/>
    </cofactor>
</comment>
<evidence type="ECO:0000256" key="2">
    <source>
        <dbReference type="ARBA" id="ARBA00022485"/>
    </source>
</evidence>
<evidence type="ECO:0000313" key="5">
    <source>
        <dbReference type="Proteomes" id="UP000006727"/>
    </source>
</evidence>
<dbReference type="PANTHER" id="PTHR10949">
    <property type="entry name" value="LIPOYL SYNTHASE"/>
    <property type="match status" value="1"/>
</dbReference>
<gene>
    <name evidence="3" type="ORF">PHYPA_005993</name>
</gene>
<dbReference type="EMBL" id="ABEU02000004">
    <property type="protein sequence ID" value="PNR55100.1"/>
    <property type="molecule type" value="Genomic_DNA"/>
</dbReference>
<evidence type="ECO:0000313" key="4">
    <source>
        <dbReference type="EnsemblPlants" id="Pp3c4_9900V3.1"/>
    </source>
</evidence>
<keyword evidence="2" id="KW-0411">Iron-sulfur</keyword>
<reference evidence="4" key="3">
    <citation type="submission" date="2020-12" db="UniProtKB">
        <authorList>
            <consortium name="EnsemblPlants"/>
        </authorList>
    </citation>
    <scope>IDENTIFICATION</scope>
</reference>
<name>A0A2K1KMU4_PHYPA</name>
<organism evidence="3">
    <name type="scientific">Physcomitrium patens</name>
    <name type="common">Spreading-leaved earth moss</name>
    <name type="synonym">Physcomitrella patens</name>
    <dbReference type="NCBI Taxonomy" id="3218"/>
    <lineage>
        <taxon>Eukaryota</taxon>
        <taxon>Viridiplantae</taxon>
        <taxon>Streptophyta</taxon>
        <taxon>Embryophyta</taxon>
        <taxon>Bryophyta</taxon>
        <taxon>Bryophytina</taxon>
        <taxon>Bryopsida</taxon>
        <taxon>Funariidae</taxon>
        <taxon>Funariales</taxon>
        <taxon>Funariaceae</taxon>
        <taxon>Physcomitrium</taxon>
    </lineage>
</organism>
<dbReference type="InterPro" id="IPR003698">
    <property type="entry name" value="Lipoyl_synth"/>
</dbReference>
<accession>A0A2K1KMU4</accession>
<dbReference type="GO" id="GO:0005739">
    <property type="term" value="C:mitochondrion"/>
    <property type="evidence" value="ECO:0000318"/>
    <property type="project" value="GO_Central"/>
</dbReference>
<dbReference type="AlphaFoldDB" id="A0A2K1KMU4"/>
<dbReference type="GO" id="GO:0016992">
    <property type="term" value="F:lipoate synthase activity"/>
    <property type="evidence" value="ECO:0000318"/>
    <property type="project" value="GO_Central"/>
</dbReference>